<dbReference type="EMBL" id="MT144282">
    <property type="protein sequence ID" value="QJA51680.1"/>
    <property type="molecule type" value="Genomic_DNA"/>
</dbReference>
<organism evidence="1">
    <name type="scientific">viral metagenome</name>
    <dbReference type="NCBI Taxonomy" id="1070528"/>
    <lineage>
        <taxon>unclassified sequences</taxon>
        <taxon>metagenomes</taxon>
        <taxon>organismal metagenomes</taxon>
    </lineage>
</organism>
<accession>A0A6H1ZWU9</accession>
<sequence>MEVTLWYRWDDDKQLWRYSHVEEGYSPYNKPFTKFKNRPEWIKMRWCKESAKMIDNEIFYE</sequence>
<evidence type="ECO:0000313" key="1">
    <source>
        <dbReference type="EMBL" id="QJA51680.1"/>
    </source>
</evidence>
<dbReference type="AlphaFoldDB" id="A0A6H1ZWU9"/>
<proteinExistence type="predicted"/>
<dbReference type="EMBL" id="MT145054">
    <property type="protein sequence ID" value="QJI03055.1"/>
    <property type="molecule type" value="Genomic_DNA"/>
</dbReference>
<name>A0A6H1ZWU9_9ZZZZ</name>
<evidence type="ECO:0000313" key="2">
    <source>
        <dbReference type="EMBL" id="QJI03055.1"/>
    </source>
</evidence>
<gene>
    <name evidence="1" type="ORF">TM448A02252_0009</name>
    <name evidence="2" type="ORF">TM448B04017_0009</name>
</gene>
<reference evidence="1" key="1">
    <citation type="submission" date="2020-03" db="EMBL/GenBank/DDBJ databases">
        <title>The deep terrestrial virosphere.</title>
        <authorList>
            <person name="Holmfeldt K."/>
            <person name="Nilsson E."/>
            <person name="Simone D."/>
            <person name="Lopez-Fernandez M."/>
            <person name="Wu X."/>
            <person name="de Brujin I."/>
            <person name="Lundin D."/>
            <person name="Andersson A."/>
            <person name="Bertilsson S."/>
            <person name="Dopson M."/>
        </authorList>
    </citation>
    <scope>NUCLEOTIDE SEQUENCE</scope>
    <source>
        <strain evidence="1">TM448A02252</strain>
        <strain evidence="2">TM448B04017</strain>
    </source>
</reference>
<protein>
    <submittedName>
        <fullName evidence="1">Uncharacterized protein</fullName>
    </submittedName>
</protein>